<dbReference type="PROSITE" id="PS51762">
    <property type="entry name" value="GH16_2"/>
    <property type="match status" value="1"/>
</dbReference>
<dbReference type="InterPro" id="IPR000757">
    <property type="entry name" value="Beta-glucanase-like"/>
</dbReference>
<keyword evidence="5" id="KW-1185">Reference proteome</keyword>
<proteinExistence type="inferred from homology"/>
<accession>A0ABZ0D3L8</accession>
<protein>
    <submittedName>
        <fullName evidence="4">Glycoside hydrolase family 16 protein</fullName>
    </submittedName>
</protein>
<keyword evidence="4" id="KW-0378">Hydrolase</keyword>
<dbReference type="EMBL" id="CP136336">
    <property type="protein sequence ID" value="WOB09837.1"/>
    <property type="molecule type" value="Genomic_DNA"/>
</dbReference>
<dbReference type="PROSITE" id="PS51257">
    <property type="entry name" value="PROKAR_LIPOPROTEIN"/>
    <property type="match status" value="1"/>
</dbReference>
<comment type="similarity">
    <text evidence="1">Belongs to the glycosyl hydrolase 16 family.</text>
</comment>
<dbReference type="Gene3D" id="2.60.120.200">
    <property type="match status" value="1"/>
</dbReference>
<feature type="chain" id="PRO_5045112425" evidence="2">
    <location>
        <begin position="29"/>
        <end position="282"/>
    </location>
</feature>
<dbReference type="Pfam" id="PF00722">
    <property type="entry name" value="Glyco_hydro_16"/>
    <property type="match status" value="1"/>
</dbReference>
<organism evidence="4 5">
    <name type="scientific">Piscinibacter gummiphilus</name>
    <dbReference type="NCBI Taxonomy" id="946333"/>
    <lineage>
        <taxon>Bacteria</taxon>
        <taxon>Pseudomonadati</taxon>
        <taxon>Pseudomonadota</taxon>
        <taxon>Betaproteobacteria</taxon>
        <taxon>Burkholderiales</taxon>
        <taxon>Sphaerotilaceae</taxon>
        <taxon>Piscinibacter</taxon>
    </lineage>
</organism>
<gene>
    <name evidence="4" type="ORF">RXV79_07160</name>
</gene>
<dbReference type="RefSeq" id="WP_316702711.1">
    <property type="nucleotide sequence ID" value="NZ_CP136336.1"/>
</dbReference>
<evidence type="ECO:0000256" key="2">
    <source>
        <dbReference type="SAM" id="SignalP"/>
    </source>
</evidence>
<dbReference type="PANTHER" id="PTHR10963:SF55">
    <property type="entry name" value="GLYCOSIDE HYDROLASE FAMILY 16 PROTEIN"/>
    <property type="match status" value="1"/>
</dbReference>
<name>A0ABZ0D3L8_9BURK</name>
<dbReference type="InterPro" id="IPR050546">
    <property type="entry name" value="Glycosyl_Hydrlase_16"/>
</dbReference>
<reference evidence="4 5" key="1">
    <citation type="submission" date="2023-10" db="EMBL/GenBank/DDBJ databases">
        <title>Bacteria for the degradation of biodegradable plastic PBAT(Polybutylene adipate terephthalate).</title>
        <authorList>
            <person name="Weon H.-Y."/>
            <person name="Yeon J."/>
        </authorList>
    </citation>
    <scope>NUCLEOTIDE SEQUENCE [LARGE SCALE GENOMIC DNA]</scope>
    <source>
        <strain evidence="4 5">SBD 7-3</strain>
    </source>
</reference>
<evidence type="ECO:0000313" key="5">
    <source>
        <dbReference type="Proteomes" id="UP001303946"/>
    </source>
</evidence>
<dbReference type="Proteomes" id="UP001303946">
    <property type="component" value="Chromosome"/>
</dbReference>
<sequence>MKAALASGIWLSAVAAAGCGGGTGSVSAAPAPAPVAGGLPEGYRLVWSDEFDTPGLPDPAKWGYDTHRNRDGWYNNELQYYSAARAENARVEGGSLIITARRERLSSAPDFGGQNYTSARLLTRGLASWTYGFFEVRAKLPCAMGAWPAIWMLGDRGTWPDDGEIDIMEQTGWQPGRILGTAHMRDFNGPNGRGSHTNVADTCNTFHRYQVRWTPEAVTWGVDDVAYFTYAKPIGAGYGSWPFDHPQHLLLNVAVGGILGGTPDDAAFPVRMEIDYVRVYQR</sequence>
<dbReference type="CDD" id="cd08023">
    <property type="entry name" value="GH16_laminarinase_like"/>
    <property type="match status" value="1"/>
</dbReference>
<feature type="domain" description="GH16" evidence="3">
    <location>
        <begin position="26"/>
        <end position="282"/>
    </location>
</feature>
<feature type="signal peptide" evidence="2">
    <location>
        <begin position="1"/>
        <end position="28"/>
    </location>
</feature>
<evidence type="ECO:0000256" key="1">
    <source>
        <dbReference type="ARBA" id="ARBA00006865"/>
    </source>
</evidence>
<evidence type="ECO:0000313" key="4">
    <source>
        <dbReference type="EMBL" id="WOB09837.1"/>
    </source>
</evidence>
<evidence type="ECO:0000259" key="3">
    <source>
        <dbReference type="PROSITE" id="PS51762"/>
    </source>
</evidence>
<keyword evidence="2" id="KW-0732">Signal</keyword>
<dbReference type="InterPro" id="IPR013320">
    <property type="entry name" value="ConA-like_dom_sf"/>
</dbReference>
<dbReference type="PANTHER" id="PTHR10963">
    <property type="entry name" value="GLYCOSYL HYDROLASE-RELATED"/>
    <property type="match status" value="1"/>
</dbReference>
<dbReference type="GO" id="GO:0016787">
    <property type="term" value="F:hydrolase activity"/>
    <property type="evidence" value="ECO:0007669"/>
    <property type="project" value="UniProtKB-KW"/>
</dbReference>
<dbReference type="SUPFAM" id="SSF49899">
    <property type="entry name" value="Concanavalin A-like lectins/glucanases"/>
    <property type="match status" value="1"/>
</dbReference>